<feature type="region of interest" description="Disordered" evidence="1">
    <location>
        <begin position="1"/>
        <end position="136"/>
    </location>
</feature>
<feature type="region of interest" description="Disordered" evidence="1">
    <location>
        <begin position="260"/>
        <end position="283"/>
    </location>
</feature>
<feature type="transmembrane region" description="Helical" evidence="2">
    <location>
        <begin position="723"/>
        <end position="747"/>
    </location>
</feature>
<dbReference type="InterPro" id="IPR021840">
    <property type="entry name" value="DUF3433"/>
</dbReference>
<keyword evidence="4" id="KW-1185">Reference proteome</keyword>
<feature type="compositionally biased region" description="Low complexity" evidence="1">
    <location>
        <begin position="52"/>
        <end position="64"/>
    </location>
</feature>
<evidence type="ECO:0000256" key="1">
    <source>
        <dbReference type="SAM" id="MobiDB-lite"/>
    </source>
</evidence>
<reference evidence="3" key="1">
    <citation type="journal article" date="2020" name="Stud. Mycol.">
        <title>101 Dothideomycetes genomes: a test case for predicting lifestyles and emergence of pathogens.</title>
        <authorList>
            <person name="Haridas S."/>
            <person name="Albert R."/>
            <person name="Binder M."/>
            <person name="Bloem J."/>
            <person name="Labutti K."/>
            <person name="Salamov A."/>
            <person name="Andreopoulos B."/>
            <person name="Baker S."/>
            <person name="Barry K."/>
            <person name="Bills G."/>
            <person name="Bluhm B."/>
            <person name="Cannon C."/>
            <person name="Castanera R."/>
            <person name="Culley D."/>
            <person name="Daum C."/>
            <person name="Ezra D."/>
            <person name="Gonzalez J."/>
            <person name="Henrissat B."/>
            <person name="Kuo A."/>
            <person name="Liang C."/>
            <person name="Lipzen A."/>
            <person name="Lutzoni F."/>
            <person name="Magnuson J."/>
            <person name="Mondo S."/>
            <person name="Nolan M."/>
            <person name="Ohm R."/>
            <person name="Pangilinan J."/>
            <person name="Park H.-J."/>
            <person name="Ramirez L."/>
            <person name="Alfaro M."/>
            <person name="Sun H."/>
            <person name="Tritt A."/>
            <person name="Yoshinaga Y."/>
            <person name="Zwiers L.-H."/>
            <person name="Turgeon B."/>
            <person name="Goodwin S."/>
            <person name="Spatafora J."/>
            <person name="Crous P."/>
            <person name="Grigoriev I."/>
        </authorList>
    </citation>
    <scope>NUCLEOTIDE SEQUENCE</scope>
    <source>
        <strain evidence="3">CBS 262.69</strain>
    </source>
</reference>
<sequence>MDDALPAALRVGSPLNERDDNRRESTSSGPRRPSSAVSPIPESYSRGGTNISSYSSSRRASAAAEQWTSVDARPPKRFSTVDSLCESPVQSAPSSSPFTLPSAPPLPSFSRETSYSPISPFESEGSTPASQPVKKQSLISKLGSIRTNRLSKRNRYGVLHDDAEAHGHQELQTFAETESIDYDISGLDGYTHLGQEVAGHGALGGGMNDVRSFDPSPGQRRHKRGLSATDQETRAAVQKIAEAKGEIIVVEEPTVDISNFGGADYSQSTKPGSVPTQDGSDTQKSYFFPEDPEKPAWRPFSMKWPYITLLIVIAAALAVVQEVLCQLSIRRASKNTGLLEFKHPNELSIMQYFVWKYLPTLVLVTYGVMWQVADFEIKRLEPFYQLSKRSGATARDSLNQDYLTSITYLIPFKALRCKQWAVFFSSVATLLAGGIVPVLQSGSVVLLPDKKKRQDDEPKFVRINGIWSRAMSGALLCIAIYGVLLLIQLRRKSGLLSDPQGIAGIAAMATKSHILNDLKGLDLASNADIDKQLNQRRYNLHKSSLWQGEYIRHDEKLQAIKVENPHPPMLRLLFGVPFIVYMVAFACVVPVFVFVPTANLVTEKVSFLLTALATIVKLLWGSMDMNLRVVEPYYVLSRRHAAPRTLTLDYTGTVPGWLTVKAFTNKHWLIAMVGFGSILTEVLTVCVSSFSVDGRKFISGHGGNPTDHDNNDRYNTSETFKSFWVSFALVMIIIAYLCAVASLVYAYRRHKFLPRQPGTIAGILAYIHQSRMLSSFVNTHRMDGRQMTKHLESLKKTYGLGWFNGRDGEDHCGIDEEPLLASYKHGYDWPKSRLIANQIGTWDVY</sequence>
<keyword evidence="2" id="KW-0472">Membrane</keyword>
<dbReference type="EMBL" id="ML996700">
    <property type="protein sequence ID" value="KAF2398303.1"/>
    <property type="molecule type" value="Genomic_DNA"/>
</dbReference>
<gene>
    <name evidence="3" type="ORF">EJ06DRAFT_532051</name>
</gene>
<dbReference type="OrthoDB" id="3248909at2759"/>
<feature type="transmembrane region" description="Helical" evidence="2">
    <location>
        <begin position="572"/>
        <end position="595"/>
    </location>
</feature>
<keyword evidence="2" id="KW-1133">Transmembrane helix</keyword>
<dbReference type="Pfam" id="PF11915">
    <property type="entry name" value="DUF3433"/>
    <property type="match status" value="2"/>
</dbReference>
<feature type="transmembrane region" description="Helical" evidence="2">
    <location>
        <begin position="466"/>
        <end position="487"/>
    </location>
</feature>
<dbReference type="PANTHER" id="PTHR37544:SF3">
    <property type="entry name" value="SPRAY"/>
    <property type="match status" value="1"/>
</dbReference>
<feature type="transmembrane region" description="Helical" evidence="2">
    <location>
        <begin position="668"/>
        <end position="690"/>
    </location>
</feature>
<feature type="transmembrane region" description="Helical" evidence="2">
    <location>
        <begin position="601"/>
        <end position="620"/>
    </location>
</feature>
<dbReference type="AlphaFoldDB" id="A0A6G1HQH4"/>
<accession>A0A6G1HQH4</accession>
<feature type="compositionally biased region" description="Polar residues" evidence="1">
    <location>
        <begin position="265"/>
        <end position="283"/>
    </location>
</feature>
<dbReference type="PANTHER" id="PTHR37544">
    <property type="entry name" value="SPRAY-RELATED"/>
    <property type="match status" value="1"/>
</dbReference>
<feature type="transmembrane region" description="Helical" evidence="2">
    <location>
        <begin position="420"/>
        <end position="446"/>
    </location>
</feature>
<organism evidence="3 4">
    <name type="scientific">Trichodelitschia bisporula</name>
    <dbReference type="NCBI Taxonomy" id="703511"/>
    <lineage>
        <taxon>Eukaryota</taxon>
        <taxon>Fungi</taxon>
        <taxon>Dikarya</taxon>
        <taxon>Ascomycota</taxon>
        <taxon>Pezizomycotina</taxon>
        <taxon>Dothideomycetes</taxon>
        <taxon>Dothideomycetes incertae sedis</taxon>
        <taxon>Phaeotrichales</taxon>
        <taxon>Phaeotrichaceae</taxon>
        <taxon>Trichodelitschia</taxon>
    </lineage>
</organism>
<dbReference type="Proteomes" id="UP000799640">
    <property type="component" value="Unassembled WGS sequence"/>
</dbReference>
<evidence type="ECO:0000313" key="4">
    <source>
        <dbReference type="Proteomes" id="UP000799640"/>
    </source>
</evidence>
<name>A0A6G1HQH4_9PEZI</name>
<feature type="compositionally biased region" description="Polar residues" evidence="1">
    <location>
        <begin position="88"/>
        <end position="99"/>
    </location>
</feature>
<feature type="transmembrane region" description="Helical" evidence="2">
    <location>
        <begin position="304"/>
        <end position="329"/>
    </location>
</feature>
<keyword evidence="2" id="KW-0812">Transmembrane</keyword>
<evidence type="ECO:0000256" key="2">
    <source>
        <dbReference type="SAM" id="Phobius"/>
    </source>
</evidence>
<proteinExistence type="predicted"/>
<feature type="compositionally biased region" description="Polar residues" evidence="1">
    <location>
        <begin position="124"/>
        <end position="136"/>
    </location>
</feature>
<evidence type="ECO:0000313" key="3">
    <source>
        <dbReference type="EMBL" id="KAF2398303.1"/>
    </source>
</evidence>
<protein>
    <submittedName>
        <fullName evidence="3">Uncharacterized protein</fullName>
    </submittedName>
</protein>
<feature type="compositionally biased region" description="Basic and acidic residues" evidence="1">
    <location>
        <begin position="16"/>
        <end position="25"/>
    </location>
</feature>
<feature type="region of interest" description="Disordered" evidence="1">
    <location>
        <begin position="214"/>
        <end position="233"/>
    </location>
</feature>